<dbReference type="KEGG" id="grs:C7S20_00530"/>
<reference evidence="3" key="1">
    <citation type="submission" date="2018-03" db="EMBL/GenBank/DDBJ databases">
        <title>Gramella fulva sp. nov., isolated from a dry surface of tidal flat.</title>
        <authorList>
            <person name="Hwang S.H."/>
            <person name="Hwang W.M."/>
            <person name="Kang K."/>
            <person name="Ahn T.-Y."/>
        </authorList>
    </citation>
    <scope>NUCLEOTIDE SEQUENCE [LARGE SCALE GENOMIC DNA]</scope>
    <source>
        <strain evidence="3">SH35</strain>
    </source>
</reference>
<feature type="transmembrane region" description="Helical" evidence="1">
    <location>
        <begin position="49"/>
        <end position="67"/>
    </location>
</feature>
<sequence>MAILATIPVFIINLYAVVSGISWGINLSEILIILILFAGFRKRIDPKNVNLIAFVFLSIAAYLHGFIQNDKTIYLICMMLVMISYIFLYREALNYTQTENASKFMRIFFVVVLALNVYFLYGHLEEVQARIKGALEFGVYWIYYLNLLVLAIIGLVYYLNSYSRKSVYFISLVLAVVFSDVFRDMANFYLSDTSVLLVEYFLKYGAFILVFQFFGTGEKKLRLINLV</sequence>
<name>A0A2R3Z0U1_9FLAO</name>
<dbReference type="AlphaFoldDB" id="A0A2R3Z0U1"/>
<keyword evidence="3" id="KW-1185">Reference proteome</keyword>
<dbReference type="EMBL" id="CP028136">
    <property type="protein sequence ID" value="AVR43879.1"/>
    <property type="molecule type" value="Genomic_DNA"/>
</dbReference>
<feature type="transmembrane region" description="Helical" evidence="1">
    <location>
        <begin position="12"/>
        <end position="37"/>
    </location>
</feature>
<evidence type="ECO:0000313" key="2">
    <source>
        <dbReference type="EMBL" id="AVR43879.1"/>
    </source>
</evidence>
<feature type="transmembrane region" description="Helical" evidence="1">
    <location>
        <begin position="194"/>
        <end position="214"/>
    </location>
</feature>
<proteinExistence type="predicted"/>
<keyword evidence="1" id="KW-0472">Membrane</keyword>
<dbReference type="Proteomes" id="UP000241507">
    <property type="component" value="Chromosome"/>
</dbReference>
<organism evidence="2 3">
    <name type="scientific">Christiangramia fulva</name>
    <dbReference type="NCBI Taxonomy" id="2126553"/>
    <lineage>
        <taxon>Bacteria</taxon>
        <taxon>Pseudomonadati</taxon>
        <taxon>Bacteroidota</taxon>
        <taxon>Flavobacteriia</taxon>
        <taxon>Flavobacteriales</taxon>
        <taxon>Flavobacteriaceae</taxon>
        <taxon>Christiangramia</taxon>
    </lineage>
</organism>
<keyword evidence="1" id="KW-1133">Transmembrane helix</keyword>
<feature type="transmembrane region" description="Helical" evidence="1">
    <location>
        <begin position="104"/>
        <end position="121"/>
    </location>
</feature>
<accession>A0A2R3Z0U1</accession>
<feature type="transmembrane region" description="Helical" evidence="1">
    <location>
        <begin position="141"/>
        <end position="159"/>
    </location>
</feature>
<feature type="transmembrane region" description="Helical" evidence="1">
    <location>
        <begin position="166"/>
        <end position="182"/>
    </location>
</feature>
<protein>
    <submittedName>
        <fullName evidence="2">Uncharacterized protein</fullName>
    </submittedName>
</protein>
<feature type="transmembrane region" description="Helical" evidence="1">
    <location>
        <begin position="73"/>
        <end position="92"/>
    </location>
</feature>
<evidence type="ECO:0000256" key="1">
    <source>
        <dbReference type="SAM" id="Phobius"/>
    </source>
</evidence>
<evidence type="ECO:0000313" key="3">
    <source>
        <dbReference type="Proteomes" id="UP000241507"/>
    </source>
</evidence>
<gene>
    <name evidence="2" type="ORF">C7S20_00530</name>
</gene>
<keyword evidence="1" id="KW-0812">Transmembrane</keyword>